<name>A0A0A8ZFB5_ARUDO</name>
<organism evidence="1">
    <name type="scientific">Arundo donax</name>
    <name type="common">Giant reed</name>
    <name type="synonym">Donax arundinaceus</name>
    <dbReference type="NCBI Taxonomy" id="35708"/>
    <lineage>
        <taxon>Eukaryota</taxon>
        <taxon>Viridiplantae</taxon>
        <taxon>Streptophyta</taxon>
        <taxon>Embryophyta</taxon>
        <taxon>Tracheophyta</taxon>
        <taxon>Spermatophyta</taxon>
        <taxon>Magnoliopsida</taxon>
        <taxon>Liliopsida</taxon>
        <taxon>Poales</taxon>
        <taxon>Poaceae</taxon>
        <taxon>PACMAD clade</taxon>
        <taxon>Arundinoideae</taxon>
        <taxon>Arundineae</taxon>
        <taxon>Arundo</taxon>
    </lineage>
</organism>
<proteinExistence type="predicted"/>
<protein>
    <submittedName>
        <fullName evidence="1">Uncharacterized protein</fullName>
    </submittedName>
</protein>
<dbReference type="AlphaFoldDB" id="A0A0A8ZFB5"/>
<sequence length="41" mass="4750">MFLNLHRTTANLQLPYQRLLIHRNNHKNLPAVGTEMCCTAD</sequence>
<accession>A0A0A8ZFB5</accession>
<evidence type="ECO:0000313" key="1">
    <source>
        <dbReference type="EMBL" id="JAD37496.1"/>
    </source>
</evidence>
<reference evidence="1" key="2">
    <citation type="journal article" date="2015" name="Data Brief">
        <title>Shoot transcriptome of the giant reed, Arundo donax.</title>
        <authorList>
            <person name="Barrero R.A."/>
            <person name="Guerrero F.D."/>
            <person name="Moolhuijzen P."/>
            <person name="Goolsby J.A."/>
            <person name="Tidwell J."/>
            <person name="Bellgard S.E."/>
            <person name="Bellgard M.I."/>
        </authorList>
    </citation>
    <scope>NUCLEOTIDE SEQUENCE</scope>
    <source>
        <tissue evidence="1">Shoot tissue taken approximately 20 cm above the soil surface</tissue>
    </source>
</reference>
<dbReference type="EMBL" id="GBRH01260399">
    <property type="protein sequence ID" value="JAD37496.1"/>
    <property type="molecule type" value="Transcribed_RNA"/>
</dbReference>
<reference evidence="1" key="1">
    <citation type="submission" date="2014-09" db="EMBL/GenBank/DDBJ databases">
        <authorList>
            <person name="Magalhaes I.L.F."/>
            <person name="Oliveira U."/>
            <person name="Santos F.R."/>
            <person name="Vidigal T.H.D.A."/>
            <person name="Brescovit A.D."/>
            <person name="Santos A.J."/>
        </authorList>
    </citation>
    <scope>NUCLEOTIDE SEQUENCE</scope>
    <source>
        <tissue evidence="1">Shoot tissue taken approximately 20 cm above the soil surface</tissue>
    </source>
</reference>